<dbReference type="RefSeq" id="WP_213163162.1">
    <property type="nucleotide sequence ID" value="NZ_CP058214.1"/>
</dbReference>
<dbReference type="PANTHER" id="PTHR43537:SF5">
    <property type="entry name" value="UXU OPERON TRANSCRIPTIONAL REGULATOR"/>
    <property type="match status" value="1"/>
</dbReference>
<sequence>MNFADIAPLFHPGDPGARPATSDARKRFERIYHGLRDRICLLEYPPGARLSEEELAEEFKVSRTPLRRVLTRLEVEGLVQSRHGVGTIVTDVGLDELEQVFQLRMELAVLIGRLSPLERGKEDFARIRALLEHCDALSEEPVPDIKAFARLNMAFFHEISAMIGNLPLREITERLYFQTFRIWLQSVPRLNLADEASIFRREMADILAAMEIGDLAAVGHIRRSHISMSFMRIARYSRAGD</sequence>
<evidence type="ECO:0000259" key="4">
    <source>
        <dbReference type="PROSITE" id="PS50949"/>
    </source>
</evidence>
<dbReference type="Gene3D" id="1.10.10.10">
    <property type="entry name" value="Winged helix-like DNA-binding domain superfamily/Winged helix DNA-binding domain"/>
    <property type="match status" value="1"/>
</dbReference>
<evidence type="ECO:0000313" key="5">
    <source>
        <dbReference type="EMBL" id="QPC41935.1"/>
    </source>
</evidence>
<dbReference type="AlphaFoldDB" id="A0A7S8C214"/>
<reference evidence="5 6" key="1">
    <citation type="submission" date="2020-06" db="EMBL/GenBank/DDBJ databases">
        <title>Genome sequence of 2 isolates from Red Sea Mangroves.</title>
        <authorList>
            <person name="Sefrji F."/>
            <person name="Michoud G."/>
            <person name="Merlino G."/>
            <person name="Daffonchio D."/>
        </authorList>
    </citation>
    <scope>NUCLEOTIDE SEQUENCE [LARGE SCALE GENOMIC DNA]</scope>
    <source>
        <strain evidence="5 6">R1DC25</strain>
    </source>
</reference>
<dbReference type="EMBL" id="CP058214">
    <property type="protein sequence ID" value="QPC41935.1"/>
    <property type="molecule type" value="Genomic_DNA"/>
</dbReference>
<dbReference type="PANTHER" id="PTHR43537">
    <property type="entry name" value="TRANSCRIPTIONAL REGULATOR, GNTR FAMILY"/>
    <property type="match status" value="1"/>
</dbReference>
<proteinExistence type="predicted"/>
<evidence type="ECO:0000256" key="1">
    <source>
        <dbReference type="ARBA" id="ARBA00023015"/>
    </source>
</evidence>
<protein>
    <submittedName>
        <fullName evidence="5">GntR family transcriptional regulator</fullName>
    </submittedName>
</protein>
<dbReference type="InterPro" id="IPR036390">
    <property type="entry name" value="WH_DNA-bd_sf"/>
</dbReference>
<dbReference type="CDD" id="cd07377">
    <property type="entry name" value="WHTH_GntR"/>
    <property type="match status" value="1"/>
</dbReference>
<dbReference type="GO" id="GO:0003700">
    <property type="term" value="F:DNA-binding transcription factor activity"/>
    <property type="evidence" value="ECO:0007669"/>
    <property type="project" value="InterPro"/>
</dbReference>
<dbReference type="Pfam" id="PF00392">
    <property type="entry name" value="GntR"/>
    <property type="match status" value="1"/>
</dbReference>
<dbReference type="InterPro" id="IPR008920">
    <property type="entry name" value="TF_FadR/GntR_C"/>
</dbReference>
<keyword evidence="6" id="KW-1185">Reference proteome</keyword>
<dbReference type="SUPFAM" id="SSF46785">
    <property type="entry name" value="Winged helix' DNA-binding domain"/>
    <property type="match status" value="1"/>
</dbReference>
<gene>
    <name evidence="5" type="ORF">HW532_03920</name>
</gene>
<dbReference type="KEGG" id="kmn:HW532_03920"/>
<dbReference type="Gene3D" id="1.20.120.530">
    <property type="entry name" value="GntR ligand-binding domain-like"/>
    <property type="match status" value="1"/>
</dbReference>
<dbReference type="GO" id="GO:0003677">
    <property type="term" value="F:DNA binding"/>
    <property type="evidence" value="ECO:0007669"/>
    <property type="project" value="UniProtKB-KW"/>
</dbReference>
<dbReference type="Proteomes" id="UP000593594">
    <property type="component" value="Chromosome"/>
</dbReference>
<keyword evidence="3" id="KW-0804">Transcription</keyword>
<dbReference type="InterPro" id="IPR036388">
    <property type="entry name" value="WH-like_DNA-bd_sf"/>
</dbReference>
<dbReference type="InterPro" id="IPR011711">
    <property type="entry name" value="GntR_C"/>
</dbReference>
<dbReference type="SMART" id="SM00895">
    <property type="entry name" value="FCD"/>
    <property type="match status" value="1"/>
</dbReference>
<dbReference type="PROSITE" id="PS50949">
    <property type="entry name" value="HTH_GNTR"/>
    <property type="match status" value="1"/>
</dbReference>
<dbReference type="PRINTS" id="PR00035">
    <property type="entry name" value="HTHGNTR"/>
</dbReference>
<feature type="domain" description="HTH gntR-type" evidence="4">
    <location>
        <begin position="25"/>
        <end position="92"/>
    </location>
</feature>
<name>A0A7S8C214_9HYPH</name>
<keyword evidence="1" id="KW-0805">Transcription regulation</keyword>
<dbReference type="SMART" id="SM00345">
    <property type="entry name" value="HTH_GNTR"/>
    <property type="match status" value="1"/>
</dbReference>
<organism evidence="5 6">
    <name type="scientific">Kaustia mangrovi</name>
    <dbReference type="NCBI Taxonomy" id="2593653"/>
    <lineage>
        <taxon>Bacteria</taxon>
        <taxon>Pseudomonadati</taxon>
        <taxon>Pseudomonadota</taxon>
        <taxon>Alphaproteobacteria</taxon>
        <taxon>Hyphomicrobiales</taxon>
        <taxon>Parvibaculaceae</taxon>
        <taxon>Kaustia</taxon>
    </lineage>
</organism>
<dbReference type="SUPFAM" id="SSF48008">
    <property type="entry name" value="GntR ligand-binding domain-like"/>
    <property type="match status" value="1"/>
</dbReference>
<keyword evidence="2" id="KW-0238">DNA-binding</keyword>
<evidence type="ECO:0000256" key="2">
    <source>
        <dbReference type="ARBA" id="ARBA00023125"/>
    </source>
</evidence>
<dbReference type="InterPro" id="IPR000524">
    <property type="entry name" value="Tscrpt_reg_HTH_GntR"/>
</dbReference>
<dbReference type="Pfam" id="PF07729">
    <property type="entry name" value="FCD"/>
    <property type="match status" value="1"/>
</dbReference>
<evidence type="ECO:0000256" key="3">
    <source>
        <dbReference type="ARBA" id="ARBA00023163"/>
    </source>
</evidence>
<accession>A0A7S8C214</accession>
<evidence type="ECO:0000313" key="6">
    <source>
        <dbReference type="Proteomes" id="UP000593594"/>
    </source>
</evidence>